<dbReference type="InterPro" id="IPR054593">
    <property type="entry name" value="Beta-mannosidase-like_N2"/>
</dbReference>
<comment type="catalytic activity">
    <reaction evidence="1">
        <text>Hydrolysis of terminal, non-reducing beta-D-mannose residues in beta-D-mannosides.</text>
        <dbReference type="EC" id="3.2.1.25"/>
    </reaction>
</comment>
<proteinExistence type="inferred from homology"/>
<dbReference type="Gene3D" id="2.60.40.10">
    <property type="entry name" value="Immunoglobulins"/>
    <property type="match status" value="1"/>
</dbReference>
<reference evidence="8 9" key="1">
    <citation type="journal article" date="2019" name="Int. J. Syst. Evol. Microbiol.">
        <title>The Global Catalogue of Microorganisms (GCM) 10K type strain sequencing project: providing services to taxonomists for standard genome sequencing and annotation.</title>
        <authorList>
            <consortium name="The Broad Institute Genomics Platform"/>
            <consortium name="The Broad Institute Genome Sequencing Center for Infectious Disease"/>
            <person name="Wu L."/>
            <person name="Ma J."/>
        </authorList>
    </citation>
    <scope>NUCLEOTIDE SEQUENCE [LARGE SCALE GENOMIC DNA]</scope>
    <source>
        <strain evidence="8 9">JCM 14323</strain>
    </source>
</reference>
<dbReference type="Gene3D" id="2.60.120.260">
    <property type="entry name" value="Galactose-binding domain-like"/>
    <property type="match status" value="1"/>
</dbReference>
<protein>
    <recommendedName>
        <fullName evidence="3">beta-mannosidase</fullName>
        <ecNumber evidence="3">3.2.1.25</ecNumber>
    </recommendedName>
</protein>
<dbReference type="Gene3D" id="3.20.20.80">
    <property type="entry name" value="Glycosidases"/>
    <property type="match status" value="1"/>
</dbReference>
<feature type="domain" description="Beta-mannosidase-like galactose-binding" evidence="7">
    <location>
        <begin position="42"/>
        <end position="195"/>
    </location>
</feature>
<evidence type="ECO:0000256" key="5">
    <source>
        <dbReference type="ARBA" id="ARBA00023295"/>
    </source>
</evidence>
<evidence type="ECO:0000313" key="9">
    <source>
        <dbReference type="Proteomes" id="UP001501746"/>
    </source>
</evidence>
<accession>A0ABN2MF47</accession>
<dbReference type="InterPro" id="IPR013783">
    <property type="entry name" value="Ig-like_fold"/>
</dbReference>
<feature type="domain" description="Glycoside hydrolase family 2 immunoglobulin-like beta-sandwich" evidence="6">
    <location>
        <begin position="205"/>
        <end position="316"/>
    </location>
</feature>
<keyword evidence="5" id="KW-0326">Glycosidase</keyword>
<dbReference type="Pfam" id="PF22666">
    <property type="entry name" value="Glyco_hydro_2_N2"/>
    <property type="match status" value="1"/>
</dbReference>
<dbReference type="InterPro" id="IPR006102">
    <property type="entry name" value="Ig-like_GH2"/>
</dbReference>
<evidence type="ECO:0000256" key="2">
    <source>
        <dbReference type="ARBA" id="ARBA00007401"/>
    </source>
</evidence>
<dbReference type="InterPro" id="IPR017853">
    <property type="entry name" value="GH"/>
</dbReference>
<keyword evidence="9" id="KW-1185">Reference proteome</keyword>
<comment type="similarity">
    <text evidence="2">Belongs to the glycosyl hydrolase 2 family.</text>
</comment>
<dbReference type="EMBL" id="BAAANK010000001">
    <property type="protein sequence ID" value="GAA1824517.1"/>
    <property type="molecule type" value="Genomic_DNA"/>
</dbReference>
<evidence type="ECO:0000313" key="8">
    <source>
        <dbReference type="EMBL" id="GAA1824517.1"/>
    </source>
</evidence>
<dbReference type="RefSeq" id="WP_157425923.1">
    <property type="nucleotide sequence ID" value="NZ_BAAANK010000001.1"/>
</dbReference>
<evidence type="ECO:0000259" key="6">
    <source>
        <dbReference type="Pfam" id="PF00703"/>
    </source>
</evidence>
<dbReference type="InterPro" id="IPR008979">
    <property type="entry name" value="Galactose-bd-like_sf"/>
</dbReference>
<name>A0ABN2MF47_9MICO</name>
<evidence type="ECO:0000256" key="3">
    <source>
        <dbReference type="ARBA" id="ARBA00012754"/>
    </source>
</evidence>
<dbReference type="SUPFAM" id="SSF51445">
    <property type="entry name" value="(Trans)glycosidases"/>
    <property type="match status" value="1"/>
</dbReference>
<evidence type="ECO:0000256" key="1">
    <source>
        <dbReference type="ARBA" id="ARBA00000829"/>
    </source>
</evidence>
<dbReference type="InterPro" id="IPR036156">
    <property type="entry name" value="Beta-gal/glucu_dom_sf"/>
</dbReference>
<dbReference type="SUPFAM" id="SSF49303">
    <property type="entry name" value="beta-Galactosidase/glucuronidase domain"/>
    <property type="match status" value="1"/>
</dbReference>
<dbReference type="SUPFAM" id="SSF49785">
    <property type="entry name" value="Galactose-binding domain-like"/>
    <property type="match status" value="1"/>
</dbReference>
<evidence type="ECO:0000259" key="7">
    <source>
        <dbReference type="Pfam" id="PF22666"/>
    </source>
</evidence>
<keyword evidence="4 8" id="KW-0378">Hydrolase</keyword>
<dbReference type="GO" id="GO:0016787">
    <property type="term" value="F:hydrolase activity"/>
    <property type="evidence" value="ECO:0007669"/>
    <property type="project" value="UniProtKB-KW"/>
</dbReference>
<gene>
    <name evidence="8" type="ORF">GCM10009750_04140</name>
</gene>
<dbReference type="Proteomes" id="UP001501746">
    <property type="component" value="Unassembled WGS sequence"/>
</dbReference>
<dbReference type="EC" id="3.2.1.25" evidence="3"/>
<dbReference type="InterPro" id="IPR050887">
    <property type="entry name" value="Beta-mannosidase_GH2"/>
</dbReference>
<sequence>MTLLDHASAPAVLLDRTDLGGAWHLRLIDAGEGAPDELRSLSVEALVPGQVHTDLLRAGLLEDPDVALRERDQMWIGHSRWSYSRSFEWRPADGVTELVADGLDTVATVMLNGEVVATTDDQHIRHRWDVRRHLVEGTNRIEVVFESAWAAAAERERTFGPLPTPYDEPYPYIRKSACNFGWDWGPHYITAGIWQPIAIETWTGRIEHVRPLVALADDHRSARVDVVVRAELAEAAASGGARIVATLRDPSGELVARADGAVADGGADTTVPLELVDPQLWWPVGYGDQPLYELTVELLGAEGAPLDSRQHAIGVRSVQTVATPDAAGEQWAIVVNGRRIRIRGYNWIPEDPFIAEVTADRLSQRLDQAVDGNANLLRIWGGGYFATEEFLDGCDRRGILVWHDFLFACAGYDETGGMAELIRTEAEQAVARLSSHASVAVWCGGNECVWGHEEWGWEDLLGEHRTWGEGFYTDLLPAIVAELDPTRPYLPNSPWSTIPGANANDHASGPSHLWDIWNNRDFTEYRASDPAFVSEMGWCAPPAATTLRKAVTEGPLLPANPQVAHHMRASEGMHKLARGVQPHFPTPDGEDDWLFHTQLVQARAERVGTEWLRSRDRGAGVIIWQLNDCWPVLSWSAVDSDGIEKPLWFALRRSFAPRLLTIQPVRPGGTQDPTGDGGLDLVAVNDAAEPWNASVRVRRLALDGREMASEVLELRAEPGLNARARFGAALASPEDPTDSILVADSDGHRASWLFVPDRVAALPRARWSASVERRGDSVAVTVRAETLLLDLCLFTDRLADLAGLPGDALIADDQLVTLLPGEEHVFTVRARAGGGVPAVDASVLAPGGAMLRAANDTAPERRG</sequence>
<dbReference type="PANTHER" id="PTHR43730">
    <property type="entry name" value="BETA-MANNOSIDASE"/>
    <property type="match status" value="1"/>
</dbReference>
<dbReference type="Pfam" id="PF00703">
    <property type="entry name" value="Glyco_hydro_2"/>
    <property type="match status" value="1"/>
</dbReference>
<dbReference type="PANTHER" id="PTHR43730:SF1">
    <property type="entry name" value="BETA-MANNOSIDASE"/>
    <property type="match status" value="1"/>
</dbReference>
<comment type="caution">
    <text evidence="8">The sequence shown here is derived from an EMBL/GenBank/DDBJ whole genome shotgun (WGS) entry which is preliminary data.</text>
</comment>
<organism evidence="8 9">
    <name type="scientific">Agromyces salentinus</name>
    <dbReference type="NCBI Taxonomy" id="269421"/>
    <lineage>
        <taxon>Bacteria</taxon>
        <taxon>Bacillati</taxon>
        <taxon>Actinomycetota</taxon>
        <taxon>Actinomycetes</taxon>
        <taxon>Micrococcales</taxon>
        <taxon>Microbacteriaceae</taxon>
        <taxon>Agromyces</taxon>
    </lineage>
</organism>
<evidence type="ECO:0000256" key="4">
    <source>
        <dbReference type="ARBA" id="ARBA00022801"/>
    </source>
</evidence>